<evidence type="ECO:0000256" key="5">
    <source>
        <dbReference type="ARBA" id="ARBA00022989"/>
    </source>
</evidence>
<dbReference type="Proteomes" id="UP000618943">
    <property type="component" value="Unassembled WGS sequence"/>
</dbReference>
<keyword evidence="11" id="KW-1185">Reference proteome</keyword>
<comment type="subcellular location">
    <subcellularLocation>
        <location evidence="1">Cell membrane</location>
        <topology evidence="1">Multi-pass membrane protein</topology>
    </subcellularLocation>
</comment>
<evidence type="ECO:0000313" key="11">
    <source>
        <dbReference type="Proteomes" id="UP000618943"/>
    </source>
</evidence>
<evidence type="ECO:0000313" key="10">
    <source>
        <dbReference type="EMBL" id="MBK3497287.1"/>
    </source>
</evidence>
<feature type="domain" description="YetF C-terminal" evidence="8">
    <location>
        <begin position="87"/>
        <end position="220"/>
    </location>
</feature>
<evidence type="ECO:0000256" key="7">
    <source>
        <dbReference type="SAM" id="Phobius"/>
    </source>
</evidence>
<proteinExistence type="inferred from homology"/>
<feature type="domain" description="YetF-like N-terminal transmembrane" evidence="9">
    <location>
        <begin position="11"/>
        <end position="84"/>
    </location>
</feature>
<evidence type="ECO:0000256" key="4">
    <source>
        <dbReference type="ARBA" id="ARBA00022692"/>
    </source>
</evidence>
<evidence type="ECO:0000256" key="3">
    <source>
        <dbReference type="ARBA" id="ARBA00022475"/>
    </source>
</evidence>
<dbReference type="RefSeq" id="WP_200750579.1">
    <property type="nucleotide sequence ID" value="NZ_JAEOAH010000059.1"/>
</dbReference>
<gene>
    <name evidence="10" type="ORF">JFL43_21145</name>
</gene>
<organism evidence="10 11">
    <name type="scientific">Viridibacillus soli</name>
    <dbReference type="NCBI Taxonomy" id="2798301"/>
    <lineage>
        <taxon>Bacteria</taxon>
        <taxon>Bacillati</taxon>
        <taxon>Bacillota</taxon>
        <taxon>Bacilli</taxon>
        <taxon>Bacillales</taxon>
        <taxon>Caryophanaceae</taxon>
        <taxon>Viridibacillus</taxon>
    </lineage>
</organism>
<evidence type="ECO:0000259" key="8">
    <source>
        <dbReference type="Pfam" id="PF04239"/>
    </source>
</evidence>
<sequence>MDKIFEINFWEMIMRTTAAFLVLLLLARWLGKKQLGQLTFFHYITGITIGSTAAEIAAQHETPFIDGLVSLVWWTVLTIFMSFVALKSPKMRVLINDSSTVIIKNGELSVQALKSSRLHMDDLIIMLREQSIFSIQDVQYAILETNGKLSVLKKPAEQGATKQDVKADVSIPPHMPMEVIADGAIVWNTMEELNLSEEWLMRKLRKKEIESVQDVYYAQLQPNGSLYITVRDKDL</sequence>
<dbReference type="InterPro" id="IPR007353">
    <property type="entry name" value="DUF421"/>
</dbReference>
<evidence type="ECO:0000256" key="2">
    <source>
        <dbReference type="ARBA" id="ARBA00006448"/>
    </source>
</evidence>
<feature type="transmembrane region" description="Helical" evidence="7">
    <location>
        <begin position="64"/>
        <end position="86"/>
    </location>
</feature>
<dbReference type="InterPro" id="IPR023090">
    <property type="entry name" value="UPF0702_alpha/beta_dom_sf"/>
</dbReference>
<name>A0ABS1HCW6_9BACL</name>
<comment type="similarity">
    <text evidence="2">Belongs to the UPF0702 family.</text>
</comment>
<evidence type="ECO:0000256" key="1">
    <source>
        <dbReference type="ARBA" id="ARBA00004651"/>
    </source>
</evidence>
<dbReference type="Pfam" id="PF20730">
    <property type="entry name" value="YetF_N"/>
    <property type="match status" value="1"/>
</dbReference>
<dbReference type="PANTHER" id="PTHR34582:SF6">
    <property type="entry name" value="UPF0702 TRANSMEMBRANE PROTEIN YCAP"/>
    <property type="match status" value="1"/>
</dbReference>
<dbReference type="InterPro" id="IPR048454">
    <property type="entry name" value="YetF_N"/>
</dbReference>
<evidence type="ECO:0000259" key="9">
    <source>
        <dbReference type="Pfam" id="PF20730"/>
    </source>
</evidence>
<feature type="transmembrane region" description="Helical" evidence="7">
    <location>
        <begin position="12"/>
        <end position="31"/>
    </location>
</feature>
<dbReference type="PANTHER" id="PTHR34582">
    <property type="entry name" value="UPF0702 TRANSMEMBRANE PROTEIN YCAP"/>
    <property type="match status" value="1"/>
</dbReference>
<dbReference type="Pfam" id="PF04239">
    <property type="entry name" value="DUF421"/>
    <property type="match status" value="1"/>
</dbReference>
<evidence type="ECO:0000256" key="6">
    <source>
        <dbReference type="ARBA" id="ARBA00023136"/>
    </source>
</evidence>
<feature type="transmembrane region" description="Helical" evidence="7">
    <location>
        <begin position="38"/>
        <end position="58"/>
    </location>
</feature>
<keyword evidence="5 7" id="KW-1133">Transmembrane helix</keyword>
<accession>A0ABS1HCW6</accession>
<protein>
    <submittedName>
        <fullName evidence="10">DUF421 domain-containing protein</fullName>
    </submittedName>
</protein>
<comment type="caution">
    <text evidence="10">The sequence shown here is derived from an EMBL/GenBank/DDBJ whole genome shotgun (WGS) entry which is preliminary data.</text>
</comment>
<reference evidence="10 11" key="1">
    <citation type="submission" date="2020-12" db="EMBL/GenBank/DDBJ databases">
        <title>YIM B01967 draft genome.</title>
        <authorList>
            <person name="Yan X."/>
        </authorList>
    </citation>
    <scope>NUCLEOTIDE SEQUENCE [LARGE SCALE GENOMIC DNA]</scope>
    <source>
        <strain evidence="10 11">YIM B01967</strain>
    </source>
</reference>
<keyword evidence="3" id="KW-1003">Cell membrane</keyword>
<dbReference type="EMBL" id="JAEOAH010000059">
    <property type="protein sequence ID" value="MBK3497287.1"/>
    <property type="molecule type" value="Genomic_DNA"/>
</dbReference>
<keyword evidence="6 7" id="KW-0472">Membrane</keyword>
<keyword evidence="4 7" id="KW-0812">Transmembrane</keyword>
<dbReference type="Gene3D" id="3.30.240.20">
    <property type="entry name" value="bsu07140 like domains"/>
    <property type="match status" value="2"/>
</dbReference>